<feature type="domain" description="Helix-turn-helix" evidence="2">
    <location>
        <begin position="139"/>
        <end position="183"/>
    </location>
</feature>
<dbReference type="InterPro" id="IPR036852">
    <property type="entry name" value="Peptidase_S8/S53_dom_sf"/>
</dbReference>
<keyword evidence="4" id="KW-1185">Reference proteome</keyword>
<dbReference type="Proteomes" id="UP000887229">
    <property type="component" value="Unassembled WGS sequence"/>
</dbReference>
<dbReference type="EMBL" id="MU251249">
    <property type="protein sequence ID" value="KAG9256158.1"/>
    <property type="molecule type" value="Genomic_DNA"/>
</dbReference>
<accession>A0A9P7ZR71</accession>
<feature type="compositionally biased region" description="Polar residues" evidence="1">
    <location>
        <begin position="38"/>
        <end position="50"/>
    </location>
</feature>
<dbReference type="AlphaFoldDB" id="A0A9P7ZR71"/>
<name>A0A9P7ZR71_9HYPO</name>
<feature type="region of interest" description="Disordered" evidence="1">
    <location>
        <begin position="1"/>
        <end position="63"/>
    </location>
</feature>
<feature type="compositionally biased region" description="Low complexity" evidence="1">
    <location>
        <begin position="78"/>
        <end position="96"/>
    </location>
</feature>
<dbReference type="GO" id="GO:0004252">
    <property type="term" value="F:serine-type endopeptidase activity"/>
    <property type="evidence" value="ECO:0007669"/>
    <property type="project" value="InterPro"/>
</dbReference>
<dbReference type="GeneID" id="70294120"/>
<evidence type="ECO:0000256" key="1">
    <source>
        <dbReference type="SAM" id="MobiDB-lite"/>
    </source>
</evidence>
<dbReference type="InterPro" id="IPR054448">
    <property type="entry name" value="HTH_put_ascomycetes"/>
</dbReference>
<gene>
    <name evidence="3" type="ORF">F5Z01DRAFT_651265</name>
</gene>
<evidence type="ECO:0000313" key="4">
    <source>
        <dbReference type="Proteomes" id="UP000887229"/>
    </source>
</evidence>
<proteinExistence type="predicted"/>
<dbReference type="Pfam" id="PF22943">
    <property type="entry name" value="HTH_68"/>
    <property type="match status" value="1"/>
</dbReference>
<feature type="region of interest" description="Disordered" evidence="1">
    <location>
        <begin position="76"/>
        <end position="107"/>
    </location>
</feature>
<dbReference type="Gene3D" id="3.40.50.200">
    <property type="entry name" value="Peptidase S8/S53 domain"/>
    <property type="match status" value="1"/>
</dbReference>
<organism evidence="3 4">
    <name type="scientific">Emericellopsis atlantica</name>
    <dbReference type="NCBI Taxonomy" id="2614577"/>
    <lineage>
        <taxon>Eukaryota</taxon>
        <taxon>Fungi</taxon>
        <taxon>Dikarya</taxon>
        <taxon>Ascomycota</taxon>
        <taxon>Pezizomycotina</taxon>
        <taxon>Sordariomycetes</taxon>
        <taxon>Hypocreomycetidae</taxon>
        <taxon>Hypocreales</taxon>
        <taxon>Bionectriaceae</taxon>
        <taxon>Emericellopsis</taxon>
    </lineage>
</organism>
<evidence type="ECO:0000313" key="3">
    <source>
        <dbReference type="EMBL" id="KAG9256158.1"/>
    </source>
</evidence>
<reference evidence="3" key="1">
    <citation type="journal article" date="2021" name="IMA Fungus">
        <title>Genomic characterization of three marine fungi, including Emericellopsis atlantica sp. nov. with signatures of a generalist lifestyle and marine biomass degradation.</title>
        <authorList>
            <person name="Hagestad O.C."/>
            <person name="Hou L."/>
            <person name="Andersen J.H."/>
            <person name="Hansen E.H."/>
            <person name="Altermark B."/>
            <person name="Li C."/>
            <person name="Kuhnert E."/>
            <person name="Cox R.J."/>
            <person name="Crous P.W."/>
            <person name="Spatafora J.W."/>
            <person name="Lail K."/>
            <person name="Amirebrahimi M."/>
            <person name="Lipzen A."/>
            <person name="Pangilinan J."/>
            <person name="Andreopoulos W."/>
            <person name="Hayes R.D."/>
            <person name="Ng V."/>
            <person name="Grigoriev I.V."/>
            <person name="Jackson S.A."/>
            <person name="Sutton T.D.S."/>
            <person name="Dobson A.D.W."/>
            <person name="Rama T."/>
        </authorList>
    </citation>
    <scope>NUCLEOTIDE SEQUENCE</scope>
    <source>
        <strain evidence="3">TS7</strain>
    </source>
</reference>
<comment type="caution">
    <text evidence="3">The sequence shown here is derived from an EMBL/GenBank/DDBJ whole genome shotgun (WGS) entry which is preliminary data.</text>
</comment>
<dbReference type="GO" id="GO:0006508">
    <property type="term" value="P:proteolysis"/>
    <property type="evidence" value="ECO:0007669"/>
    <property type="project" value="InterPro"/>
</dbReference>
<dbReference type="RefSeq" id="XP_046120082.1">
    <property type="nucleotide sequence ID" value="XM_046263217.1"/>
</dbReference>
<evidence type="ECO:0000259" key="2">
    <source>
        <dbReference type="Pfam" id="PF22943"/>
    </source>
</evidence>
<dbReference type="OrthoDB" id="4085451at2759"/>
<sequence length="188" mass="20172">MGSSTSKVSRGAARQYPKHPTSAVSAPRVRGRPGPHNISKQASTADSNATRPDGGDPDIVTGEFSQRLQQMGIVQPNPTLSHTSSATPHSTSSSALKKARPDGRQNPTLTALDVRQRLQQEADEQAVLLGGGNTAERRFVDMRAIVDAMRMLNRGMNQNQVEKRLRMQTGALARLGGPNIVSHESSAQ</sequence>
<protein>
    <recommendedName>
        <fullName evidence="2">Helix-turn-helix domain-containing protein</fullName>
    </recommendedName>
</protein>